<evidence type="ECO:0000313" key="1">
    <source>
        <dbReference type="EMBL" id="GAJ23519.1"/>
    </source>
</evidence>
<gene>
    <name evidence="1" type="ORF">S12H4_57537</name>
</gene>
<name>X1V1F6_9ZZZZ</name>
<sequence length="31" mass="3185">MNSAAQAWSLKGLSTSYSQTMPWGSGPGAIV</sequence>
<dbReference type="EMBL" id="BARW01037228">
    <property type="protein sequence ID" value="GAJ23519.1"/>
    <property type="molecule type" value="Genomic_DNA"/>
</dbReference>
<comment type="caution">
    <text evidence="1">The sequence shown here is derived from an EMBL/GenBank/DDBJ whole genome shotgun (WGS) entry which is preliminary data.</text>
</comment>
<feature type="non-terminal residue" evidence="1">
    <location>
        <position position="31"/>
    </location>
</feature>
<dbReference type="AlphaFoldDB" id="X1V1F6"/>
<organism evidence="1">
    <name type="scientific">marine sediment metagenome</name>
    <dbReference type="NCBI Taxonomy" id="412755"/>
    <lineage>
        <taxon>unclassified sequences</taxon>
        <taxon>metagenomes</taxon>
        <taxon>ecological metagenomes</taxon>
    </lineage>
</organism>
<protein>
    <submittedName>
        <fullName evidence="1">Uncharacterized protein</fullName>
    </submittedName>
</protein>
<reference evidence="1" key="1">
    <citation type="journal article" date="2014" name="Front. Microbiol.">
        <title>High frequency of phylogenetically diverse reductive dehalogenase-homologous genes in deep subseafloor sedimentary metagenomes.</title>
        <authorList>
            <person name="Kawai M."/>
            <person name="Futagami T."/>
            <person name="Toyoda A."/>
            <person name="Takaki Y."/>
            <person name="Nishi S."/>
            <person name="Hori S."/>
            <person name="Arai W."/>
            <person name="Tsubouchi T."/>
            <person name="Morono Y."/>
            <person name="Uchiyama I."/>
            <person name="Ito T."/>
            <person name="Fujiyama A."/>
            <person name="Inagaki F."/>
            <person name="Takami H."/>
        </authorList>
    </citation>
    <scope>NUCLEOTIDE SEQUENCE</scope>
    <source>
        <strain evidence="1">Expedition CK06-06</strain>
    </source>
</reference>
<accession>X1V1F6</accession>
<proteinExistence type="predicted"/>